<dbReference type="AlphaFoldDB" id="A0AAN7TEP7"/>
<dbReference type="InterPro" id="IPR036291">
    <property type="entry name" value="NAD(P)-bd_dom_sf"/>
</dbReference>
<dbReference type="InterPro" id="IPR008030">
    <property type="entry name" value="NmrA-like"/>
</dbReference>
<dbReference type="SUPFAM" id="SSF51735">
    <property type="entry name" value="NAD(P)-binding Rossmann-fold domains"/>
    <property type="match status" value="1"/>
</dbReference>
<reference evidence="4" key="1">
    <citation type="submission" date="2023-08" db="EMBL/GenBank/DDBJ databases">
        <title>Black Yeasts Isolated from many extreme environments.</title>
        <authorList>
            <person name="Coleine C."/>
            <person name="Stajich J.E."/>
            <person name="Selbmann L."/>
        </authorList>
    </citation>
    <scope>NUCLEOTIDE SEQUENCE</scope>
    <source>
        <strain evidence="4">CCFEE 5401</strain>
    </source>
</reference>
<keyword evidence="2" id="KW-0560">Oxidoreductase</keyword>
<keyword evidence="1" id="KW-0521">NADP</keyword>
<sequence length="320" mass="35249">MTVTKNVLIFGATGLIGEHITQAILDKKENFQRIGIYISDNTLWTKSDDIARLKSEGVEIFSGNLTSRGAINEALNGFDTVVSCVGRAIIHHQVQLVELADNHQDVKKFFPSEYGTDIEYGASSANERPHQQKLKVRAALAKTKNLEYTYVVTGPYADADTGLFLSARSLNDEQSGTFDAKRKRAVLLGDGEGKISLTTMHDVGRLTVTALLHPEACKNRALNVHSFTATPSQIAAEFERQTGGQQWRMDYTSLETLRRLEARAYQQGSPSAGTLTLRRIWTEGGTLYEKRDNELVGMETGVETLAIAVGRAIKVQEAQS</sequence>
<gene>
    <name evidence="4" type="ORF">LTR62_007232</name>
</gene>
<dbReference type="Proteomes" id="UP001310890">
    <property type="component" value="Unassembled WGS sequence"/>
</dbReference>
<dbReference type="Pfam" id="PF05368">
    <property type="entry name" value="NmrA"/>
    <property type="match status" value="1"/>
</dbReference>
<evidence type="ECO:0000259" key="3">
    <source>
        <dbReference type="Pfam" id="PF05368"/>
    </source>
</evidence>
<feature type="domain" description="NmrA-like" evidence="3">
    <location>
        <begin position="4"/>
        <end position="258"/>
    </location>
</feature>
<organism evidence="4 5">
    <name type="scientific">Meristemomyces frigidus</name>
    <dbReference type="NCBI Taxonomy" id="1508187"/>
    <lineage>
        <taxon>Eukaryota</taxon>
        <taxon>Fungi</taxon>
        <taxon>Dikarya</taxon>
        <taxon>Ascomycota</taxon>
        <taxon>Pezizomycotina</taxon>
        <taxon>Dothideomycetes</taxon>
        <taxon>Dothideomycetidae</taxon>
        <taxon>Mycosphaerellales</taxon>
        <taxon>Teratosphaeriaceae</taxon>
        <taxon>Meristemomyces</taxon>
    </lineage>
</organism>
<evidence type="ECO:0000313" key="4">
    <source>
        <dbReference type="EMBL" id="KAK5109250.1"/>
    </source>
</evidence>
<dbReference type="EMBL" id="JAVRRL010000068">
    <property type="protein sequence ID" value="KAK5109250.1"/>
    <property type="molecule type" value="Genomic_DNA"/>
</dbReference>
<evidence type="ECO:0000256" key="2">
    <source>
        <dbReference type="ARBA" id="ARBA00023002"/>
    </source>
</evidence>
<dbReference type="PANTHER" id="PTHR47706:SF11">
    <property type="entry name" value="ISOFLAVONE REDUCTASE FAMILY PROTEIN (AFU_ORTHOLOGUE AFUA_1G12510)"/>
    <property type="match status" value="1"/>
</dbReference>
<proteinExistence type="predicted"/>
<dbReference type="InterPro" id="IPR051609">
    <property type="entry name" value="NmrA/Isoflavone_reductase-like"/>
</dbReference>
<dbReference type="GO" id="GO:0016491">
    <property type="term" value="F:oxidoreductase activity"/>
    <property type="evidence" value="ECO:0007669"/>
    <property type="project" value="UniProtKB-KW"/>
</dbReference>
<dbReference type="Gene3D" id="3.40.50.720">
    <property type="entry name" value="NAD(P)-binding Rossmann-like Domain"/>
    <property type="match status" value="1"/>
</dbReference>
<evidence type="ECO:0000313" key="5">
    <source>
        <dbReference type="Proteomes" id="UP001310890"/>
    </source>
</evidence>
<dbReference type="PANTHER" id="PTHR47706">
    <property type="entry name" value="NMRA-LIKE FAMILY PROTEIN"/>
    <property type="match status" value="1"/>
</dbReference>
<comment type="caution">
    <text evidence="4">The sequence shown here is derived from an EMBL/GenBank/DDBJ whole genome shotgun (WGS) entry which is preliminary data.</text>
</comment>
<dbReference type="Gene3D" id="3.90.25.10">
    <property type="entry name" value="UDP-galactose 4-epimerase, domain 1"/>
    <property type="match status" value="1"/>
</dbReference>
<name>A0AAN7TEP7_9PEZI</name>
<protein>
    <recommendedName>
        <fullName evidence="3">NmrA-like domain-containing protein</fullName>
    </recommendedName>
</protein>
<accession>A0AAN7TEP7</accession>
<evidence type="ECO:0000256" key="1">
    <source>
        <dbReference type="ARBA" id="ARBA00022857"/>
    </source>
</evidence>